<keyword evidence="4" id="KW-0046">Antibiotic resistance</keyword>
<feature type="domain" description="N-acetyltransferase" evidence="6">
    <location>
        <begin position="5"/>
        <end position="167"/>
    </location>
</feature>
<dbReference type="GO" id="GO:0016410">
    <property type="term" value="F:N-acyltransferase activity"/>
    <property type="evidence" value="ECO:0007669"/>
    <property type="project" value="TreeGrafter"/>
</dbReference>
<evidence type="ECO:0000256" key="5">
    <source>
        <dbReference type="ARBA" id="ARBA00031122"/>
    </source>
</evidence>
<reference evidence="7 8" key="1">
    <citation type="submission" date="2018-10" db="EMBL/GenBank/DDBJ databases">
        <title>Draft genome sequence of Bacillus salarius IM0101, isolated from a hypersaline soil in Inner Mongolia, China.</title>
        <authorList>
            <person name="Yamprayoonswat W."/>
            <person name="Boonvisut S."/>
            <person name="Jumpathong W."/>
            <person name="Sittihan S."/>
            <person name="Ruangsuj P."/>
            <person name="Wanthongcharoen S."/>
            <person name="Thongpramul N."/>
            <person name="Pimmason S."/>
            <person name="Yu B."/>
            <person name="Yasawong M."/>
        </authorList>
    </citation>
    <scope>NUCLEOTIDE SEQUENCE [LARGE SCALE GENOMIC DNA]</scope>
    <source>
        <strain evidence="7 8">IM0101</strain>
    </source>
</reference>
<evidence type="ECO:0000259" key="6">
    <source>
        <dbReference type="PROSITE" id="PS51186"/>
    </source>
</evidence>
<dbReference type="InterPro" id="IPR016181">
    <property type="entry name" value="Acyl_CoA_acyltransferase"/>
</dbReference>
<dbReference type="PANTHER" id="PTHR31438:SF1">
    <property type="entry name" value="LYSINE N-ACYLTRANSFERASE C17G9.06C-RELATED"/>
    <property type="match status" value="1"/>
</dbReference>
<dbReference type="SUPFAM" id="SSF55729">
    <property type="entry name" value="Acyl-CoA N-acyltransferases (Nat)"/>
    <property type="match status" value="1"/>
</dbReference>
<evidence type="ECO:0000256" key="3">
    <source>
        <dbReference type="ARBA" id="ARBA00020586"/>
    </source>
</evidence>
<evidence type="ECO:0000313" key="7">
    <source>
        <dbReference type="EMBL" id="RSL29728.1"/>
    </source>
</evidence>
<dbReference type="Gene3D" id="3.40.630.30">
    <property type="match status" value="1"/>
</dbReference>
<dbReference type="RefSeq" id="WP_125562013.1">
    <property type="nucleotide sequence ID" value="NZ_RBVX01000054.1"/>
</dbReference>
<comment type="caution">
    <text evidence="7">The sequence shown here is derived from an EMBL/GenBank/DDBJ whole genome shotgun (WGS) entry which is preliminary data.</text>
</comment>
<accession>A0A3R9PYD9</accession>
<dbReference type="Proteomes" id="UP000275076">
    <property type="component" value="Unassembled WGS sequence"/>
</dbReference>
<evidence type="ECO:0000256" key="1">
    <source>
        <dbReference type="ARBA" id="ARBA00003818"/>
    </source>
</evidence>
<dbReference type="PROSITE" id="PS51186">
    <property type="entry name" value="GNAT"/>
    <property type="match status" value="1"/>
</dbReference>
<dbReference type="PANTHER" id="PTHR31438">
    <property type="entry name" value="LYSINE N-ACYLTRANSFERASE C17G9.06C-RELATED"/>
    <property type="match status" value="1"/>
</dbReference>
<dbReference type="AlphaFoldDB" id="A0A3R9PYD9"/>
<organism evidence="7 8">
    <name type="scientific">Salibacterium salarium</name>
    <dbReference type="NCBI Taxonomy" id="284579"/>
    <lineage>
        <taxon>Bacteria</taxon>
        <taxon>Bacillati</taxon>
        <taxon>Bacillota</taxon>
        <taxon>Bacilli</taxon>
        <taxon>Bacillales</taxon>
        <taxon>Bacillaceae</taxon>
    </lineage>
</organism>
<evidence type="ECO:0000256" key="4">
    <source>
        <dbReference type="ARBA" id="ARBA00023251"/>
    </source>
</evidence>
<comment type="pathway">
    <text evidence="2">Siderophore biosynthesis.</text>
</comment>
<keyword evidence="7" id="KW-0808">Transferase</keyword>
<dbReference type="InterPro" id="IPR019432">
    <property type="entry name" value="Acyltransferase_MbtK/IucB-like"/>
</dbReference>
<comment type="function">
    <text evidence="1">Acyltransferase required for the direct transfer of medium- to long-chain fatty acyl moieties from a carrier protein (MbtL) on to the epsilon-amino group of lysine residue in the mycobactin core.</text>
</comment>
<sequence length="175" mass="20646">MKKTIAFKKVTYEDCDLLHNWMNEEHVYPFWNLNLSLKKYQEHLKEALADQHQTLYLGYLDGQVMSYWETYWVKGDVVENTYSSSSYDQGVHLLLGEKAFLGKGYSLPLLRAMIHFQFQVADTMKIIAEPDIRNEKMIHVFKKCGFTPIHPISLPDKTGLLMFCERNEFEKRWLG</sequence>
<dbReference type="OrthoDB" id="9795206at2"/>
<dbReference type="InterPro" id="IPR000182">
    <property type="entry name" value="GNAT_dom"/>
</dbReference>
<dbReference type="SMART" id="SM01006">
    <property type="entry name" value="AlcB"/>
    <property type="match status" value="1"/>
</dbReference>
<name>A0A3R9PYD9_9BACI</name>
<dbReference type="GO" id="GO:0019290">
    <property type="term" value="P:siderophore biosynthetic process"/>
    <property type="evidence" value="ECO:0007669"/>
    <property type="project" value="InterPro"/>
</dbReference>
<dbReference type="Pfam" id="PF13523">
    <property type="entry name" value="Acetyltransf_8"/>
    <property type="match status" value="1"/>
</dbReference>
<proteinExistence type="predicted"/>
<protein>
    <recommendedName>
        <fullName evidence="3">Lysine N-acyltransferase MbtK</fullName>
    </recommendedName>
    <alternativeName>
        <fullName evidence="5">Mycobactin synthase protein K</fullName>
    </alternativeName>
</protein>
<dbReference type="EMBL" id="RBVX01000054">
    <property type="protein sequence ID" value="RSL29728.1"/>
    <property type="molecule type" value="Genomic_DNA"/>
</dbReference>
<evidence type="ECO:0000256" key="2">
    <source>
        <dbReference type="ARBA" id="ARBA00004924"/>
    </source>
</evidence>
<dbReference type="GO" id="GO:0046677">
    <property type="term" value="P:response to antibiotic"/>
    <property type="evidence" value="ECO:0007669"/>
    <property type="project" value="UniProtKB-KW"/>
</dbReference>
<gene>
    <name evidence="7" type="ORF">D7Z54_29795</name>
</gene>
<evidence type="ECO:0000313" key="8">
    <source>
        <dbReference type="Proteomes" id="UP000275076"/>
    </source>
</evidence>
<keyword evidence="8" id="KW-1185">Reference proteome</keyword>